<feature type="compositionally biased region" description="Polar residues" evidence="6">
    <location>
        <begin position="53"/>
        <end position="64"/>
    </location>
</feature>
<name>A0AAD2G563_9STRA</name>
<keyword evidence="10" id="KW-1185">Reference proteome</keyword>
<sequence>MLESRPNAVSLTTNIPTTTTTTTTTTYDRSASNGGFNNNKSPRRSTPRRPKLNSKTSPGDNNNFFECKMKKCNRRKFETCIFGALALLLLWLNLIFLRQYPGYHQQQQQQHNYNQHHHHHDRDSQQPQTKGKERRIEDLRKQQQRQTNNVQIPPAPISATANAGDADADAASGNNKQRPGAALRNPTRARIDNTLHRRPRGHSAPRAQSHMEFNWRRSKYAPPENFMQQSLREEPNDYWTGLLALDGNNSYSNNDNNSTFKTSIQRSLNFTRSTPYLGVLIDAGRHYFELDWLYHLMDLLHLLQYNWVHFRLTDDQTFNLQLKSWPQLAIPTPYHNQTKVYQPDDLRNLVKYARERNIAMIPEINIPGHAGAWAGIPGLVVPCPNFICQKGYGLPLNVNHPQLPQILKDVLSEVLDIFDQPPYLHLGGDEIEMSKPCFQEVNQPIPNYIAFEEMLKRTLQELVYDESKVIRWEMTLGGADPKGHLRAGRILQWWFQIPGEKHPVRTRPDDPFVASSGLYMDANEDDGAWEVFLHARKWMHLNYDYKPQAIVVGTFELDQEFWFDRNVVGKLLATAMGASNEVQVDNGSELYEMYKQYCTNHLHFPDSVCNKYAKPNLPSMLWKEPKWRNIMWKELREGLCDRLTTTSADNKSSPAGMQMKRQFRPEFMFPS</sequence>
<dbReference type="InterPro" id="IPR025705">
    <property type="entry name" value="Beta_hexosaminidase_sua/sub"/>
</dbReference>
<keyword evidence="7" id="KW-0812">Transmembrane</keyword>
<dbReference type="EC" id="3.2.1.52" evidence="3"/>
<reference evidence="9" key="1">
    <citation type="submission" date="2023-08" db="EMBL/GenBank/DDBJ databases">
        <authorList>
            <person name="Audoor S."/>
            <person name="Bilcke G."/>
        </authorList>
    </citation>
    <scope>NUCLEOTIDE SEQUENCE</scope>
</reference>
<dbReference type="InterPro" id="IPR017853">
    <property type="entry name" value="GH"/>
</dbReference>
<evidence type="ECO:0000256" key="2">
    <source>
        <dbReference type="ARBA" id="ARBA00006285"/>
    </source>
</evidence>
<feature type="region of interest" description="Disordered" evidence="6">
    <location>
        <begin position="107"/>
        <end position="208"/>
    </location>
</feature>
<dbReference type="SUPFAM" id="SSF51445">
    <property type="entry name" value="(Trans)glycosidases"/>
    <property type="match status" value="1"/>
</dbReference>
<feature type="active site" description="Proton donor" evidence="5">
    <location>
        <position position="430"/>
    </location>
</feature>
<keyword evidence="4" id="KW-0378">Hydrolase</keyword>
<feature type="compositionally biased region" description="Basic and acidic residues" evidence="6">
    <location>
        <begin position="130"/>
        <end position="141"/>
    </location>
</feature>
<feature type="compositionally biased region" description="Polar residues" evidence="6">
    <location>
        <begin position="27"/>
        <end position="36"/>
    </location>
</feature>
<dbReference type="GO" id="GO:0016020">
    <property type="term" value="C:membrane"/>
    <property type="evidence" value="ECO:0007669"/>
    <property type="project" value="TreeGrafter"/>
</dbReference>
<evidence type="ECO:0000313" key="10">
    <source>
        <dbReference type="Proteomes" id="UP001295423"/>
    </source>
</evidence>
<evidence type="ECO:0000256" key="3">
    <source>
        <dbReference type="ARBA" id="ARBA00012663"/>
    </source>
</evidence>
<evidence type="ECO:0000256" key="6">
    <source>
        <dbReference type="SAM" id="MobiDB-lite"/>
    </source>
</evidence>
<dbReference type="AlphaFoldDB" id="A0AAD2G563"/>
<evidence type="ECO:0000256" key="7">
    <source>
        <dbReference type="SAM" id="Phobius"/>
    </source>
</evidence>
<feature type="compositionally biased region" description="Low complexity" evidence="6">
    <location>
        <begin position="12"/>
        <end position="26"/>
    </location>
</feature>
<dbReference type="GO" id="GO:0030203">
    <property type="term" value="P:glycosaminoglycan metabolic process"/>
    <property type="evidence" value="ECO:0007669"/>
    <property type="project" value="TreeGrafter"/>
</dbReference>
<evidence type="ECO:0000256" key="1">
    <source>
        <dbReference type="ARBA" id="ARBA00001231"/>
    </source>
</evidence>
<proteinExistence type="inferred from homology"/>
<dbReference type="GO" id="GO:0005975">
    <property type="term" value="P:carbohydrate metabolic process"/>
    <property type="evidence" value="ECO:0007669"/>
    <property type="project" value="InterPro"/>
</dbReference>
<dbReference type="Pfam" id="PF00728">
    <property type="entry name" value="Glyco_hydro_20"/>
    <property type="match status" value="1"/>
</dbReference>
<protein>
    <recommendedName>
        <fullName evidence="3">beta-N-acetylhexosaminidase</fullName>
        <ecNumber evidence="3">3.2.1.52</ecNumber>
    </recommendedName>
</protein>
<dbReference type="PANTHER" id="PTHR22600:SF23">
    <property type="entry name" value="BETA-N-ACETYLHEXOSAMINIDASE"/>
    <property type="match status" value="1"/>
</dbReference>
<organism evidence="9 10">
    <name type="scientific">Cylindrotheca closterium</name>
    <dbReference type="NCBI Taxonomy" id="2856"/>
    <lineage>
        <taxon>Eukaryota</taxon>
        <taxon>Sar</taxon>
        <taxon>Stramenopiles</taxon>
        <taxon>Ochrophyta</taxon>
        <taxon>Bacillariophyta</taxon>
        <taxon>Bacillariophyceae</taxon>
        <taxon>Bacillariophycidae</taxon>
        <taxon>Bacillariales</taxon>
        <taxon>Bacillariaceae</taxon>
        <taxon>Cylindrotheca</taxon>
    </lineage>
</organism>
<feature type="compositionally biased region" description="Low complexity" evidence="6">
    <location>
        <begin position="158"/>
        <end position="175"/>
    </location>
</feature>
<dbReference type="GO" id="GO:0004563">
    <property type="term" value="F:beta-N-acetylhexosaminidase activity"/>
    <property type="evidence" value="ECO:0007669"/>
    <property type="project" value="UniProtKB-EC"/>
</dbReference>
<dbReference type="PANTHER" id="PTHR22600">
    <property type="entry name" value="BETA-HEXOSAMINIDASE"/>
    <property type="match status" value="1"/>
</dbReference>
<dbReference type="Gene3D" id="3.20.20.80">
    <property type="entry name" value="Glycosidases"/>
    <property type="match status" value="1"/>
</dbReference>
<feature type="compositionally biased region" description="Basic residues" evidence="6">
    <location>
        <begin position="41"/>
        <end position="52"/>
    </location>
</feature>
<keyword evidence="7" id="KW-1133">Transmembrane helix</keyword>
<evidence type="ECO:0000256" key="4">
    <source>
        <dbReference type="ARBA" id="ARBA00022801"/>
    </source>
</evidence>
<feature type="region of interest" description="Disordered" evidence="6">
    <location>
        <begin position="1"/>
        <end position="64"/>
    </location>
</feature>
<dbReference type="GO" id="GO:0005764">
    <property type="term" value="C:lysosome"/>
    <property type="evidence" value="ECO:0007669"/>
    <property type="project" value="TreeGrafter"/>
</dbReference>
<feature type="domain" description="Glycoside hydrolase family 20 catalytic" evidence="8">
    <location>
        <begin position="275"/>
        <end position="528"/>
    </location>
</feature>
<evidence type="ECO:0000256" key="5">
    <source>
        <dbReference type="PIRSR" id="PIRSR625705-1"/>
    </source>
</evidence>
<gene>
    <name evidence="9" type="ORF">CYCCA115_LOCUS20138</name>
</gene>
<comment type="similarity">
    <text evidence="2">Belongs to the glycosyl hydrolase 20 family.</text>
</comment>
<dbReference type="Proteomes" id="UP001295423">
    <property type="component" value="Unassembled WGS sequence"/>
</dbReference>
<accession>A0AAD2G563</accession>
<dbReference type="EMBL" id="CAKOGP040002142">
    <property type="protein sequence ID" value="CAJ1963381.1"/>
    <property type="molecule type" value="Genomic_DNA"/>
</dbReference>
<dbReference type="InterPro" id="IPR015883">
    <property type="entry name" value="Glyco_hydro_20_cat"/>
</dbReference>
<evidence type="ECO:0000313" key="9">
    <source>
        <dbReference type="EMBL" id="CAJ1963381.1"/>
    </source>
</evidence>
<comment type="catalytic activity">
    <reaction evidence="1">
        <text>Hydrolysis of terminal non-reducing N-acetyl-D-hexosamine residues in N-acetyl-beta-D-hexosaminides.</text>
        <dbReference type="EC" id="3.2.1.52"/>
    </reaction>
</comment>
<comment type="caution">
    <text evidence="9">The sequence shown here is derived from an EMBL/GenBank/DDBJ whole genome shotgun (WGS) entry which is preliminary data.</text>
</comment>
<dbReference type="PRINTS" id="PR00738">
    <property type="entry name" value="GLHYDRLASE20"/>
</dbReference>
<evidence type="ECO:0000259" key="8">
    <source>
        <dbReference type="Pfam" id="PF00728"/>
    </source>
</evidence>
<feature type="transmembrane region" description="Helical" evidence="7">
    <location>
        <begin position="79"/>
        <end position="97"/>
    </location>
</feature>
<keyword evidence="7" id="KW-0472">Membrane</keyword>